<evidence type="ECO:0000256" key="8">
    <source>
        <dbReference type="ARBA" id="ARBA00026068"/>
    </source>
</evidence>
<comment type="function">
    <text evidence="7">Activator of cell division through the inhibition of FtsZ GTPase activity, therefore promoting FtsZ assembly into bundles of protofilaments necessary for the formation of the division Z ring. It is recruited early at mid-cell but it is not essential for cell division.</text>
</comment>
<feature type="compositionally biased region" description="Basic and acidic residues" evidence="10">
    <location>
        <begin position="121"/>
        <end position="132"/>
    </location>
</feature>
<dbReference type="GO" id="GO:0005829">
    <property type="term" value="C:cytosol"/>
    <property type="evidence" value="ECO:0007669"/>
    <property type="project" value="TreeGrafter"/>
</dbReference>
<comment type="caution">
    <text evidence="11">The sequence shown here is derived from an EMBL/GenBank/DDBJ whole genome shotgun (WGS) entry which is preliminary data.</text>
</comment>
<dbReference type="Gene3D" id="6.10.250.790">
    <property type="match status" value="1"/>
</dbReference>
<comment type="subunit">
    <text evidence="8">Homodimer. Interacts with FtsZ.</text>
</comment>
<dbReference type="Proteomes" id="UP000886780">
    <property type="component" value="Unassembled WGS sequence"/>
</dbReference>
<dbReference type="PANTHER" id="PTHR34981">
    <property type="entry name" value="CELL DIVISION PROTEIN ZAPA"/>
    <property type="match status" value="1"/>
</dbReference>
<evidence type="ECO:0000256" key="2">
    <source>
        <dbReference type="ARBA" id="ARBA00015195"/>
    </source>
</evidence>
<dbReference type="InterPro" id="IPR007838">
    <property type="entry name" value="Cell_div_ZapA-like"/>
</dbReference>
<evidence type="ECO:0000256" key="3">
    <source>
        <dbReference type="ARBA" id="ARBA00022490"/>
    </source>
</evidence>
<evidence type="ECO:0000256" key="5">
    <source>
        <dbReference type="ARBA" id="ARBA00023210"/>
    </source>
</evidence>
<evidence type="ECO:0000256" key="10">
    <source>
        <dbReference type="SAM" id="MobiDB-lite"/>
    </source>
</evidence>
<dbReference type="GO" id="GO:0043093">
    <property type="term" value="P:FtsZ-dependent cytokinesis"/>
    <property type="evidence" value="ECO:0007669"/>
    <property type="project" value="TreeGrafter"/>
</dbReference>
<dbReference type="GO" id="GO:0032153">
    <property type="term" value="C:cell division site"/>
    <property type="evidence" value="ECO:0007669"/>
    <property type="project" value="TreeGrafter"/>
</dbReference>
<organism evidence="11 12">
    <name type="scientific">Candidatus Lachnoclostridium stercoripullorum</name>
    <dbReference type="NCBI Taxonomy" id="2838635"/>
    <lineage>
        <taxon>Bacteria</taxon>
        <taxon>Bacillati</taxon>
        <taxon>Bacillota</taxon>
        <taxon>Clostridia</taxon>
        <taxon>Lachnospirales</taxon>
        <taxon>Lachnospiraceae</taxon>
    </lineage>
</organism>
<evidence type="ECO:0000256" key="1">
    <source>
        <dbReference type="ARBA" id="ARBA00004496"/>
    </source>
</evidence>
<evidence type="ECO:0000256" key="7">
    <source>
        <dbReference type="ARBA" id="ARBA00024910"/>
    </source>
</evidence>
<evidence type="ECO:0000313" key="12">
    <source>
        <dbReference type="Proteomes" id="UP000886780"/>
    </source>
</evidence>
<keyword evidence="5" id="KW-0717">Septation</keyword>
<sequence length="139" mass="15979">MDSKNYAEVLIDGEIYTLEGQEEEAYLQKVASYINEKISLMKKQKGFTKQNRDYQVTMVELNIADDYFKSQERVQKLEEQNRALEKEAYSLKHELVTTQMKLEKALHQLDEAKKAKASASRRSEAPKEEKAASKQGGAE</sequence>
<feature type="region of interest" description="Disordered" evidence="10">
    <location>
        <begin position="107"/>
        <end position="139"/>
    </location>
</feature>
<dbReference type="EMBL" id="DXEU01000035">
    <property type="protein sequence ID" value="HIX51553.1"/>
    <property type="molecule type" value="Genomic_DNA"/>
</dbReference>
<dbReference type="SUPFAM" id="SSF102829">
    <property type="entry name" value="Cell division protein ZapA-like"/>
    <property type="match status" value="1"/>
</dbReference>
<reference evidence="11" key="1">
    <citation type="journal article" date="2021" name="PeerJ">
        <title>Extensive microbial diversity within the chicken gut microbiome revealed by metagenomics and culture.</title>
        <authorList>
            <person name="Gilroy R."/>
            <person name="Ravi A."/>
            <person name="Getino M."/>
            <person name="Pursley I."/>
            <person name="Horton D.L."/>
            <person name="Alikhan N.F."/>
            <person name="Baker D."/>
            <person name="Gharbi K."/>
            <person name="Hall N."/>
            <person name="Watson M."/>
            <person name="Adriaenssens E.M."/>
            <person name="Foster-Nyarko E."/>
            <person name="Jarju S."/>
            <person name="Secka A."/>
            <person name="Antonio M."/>
            <person name="Oren A."/>
            <person name="Chaudhuri R.R."/>
            <person name="La Ragione R."/>
            <person name="Hildebrand F."/>
            <person name="Pallen M.J."/>
        </authorList>
    </citation>
    <scope>NUCLEOTIDE SEQUENCE</scope>
    <source>
        <strain evidence="11">ChiGjej4B4-12881</strain>
    </source>
</reference>
<dbReference type="GO" id="GO:0000921">
    <property type="term" value="P:septin ring assembly"/>
    <property type="evidence" value="ECO:0007669"/>
    <property type="project" value="TreeGrafter"/>
</dbReference>
<dbReference type="PANTHER" id="PTHR34981:SF1">
    <property type="entry name" value="CELL DIVISION PROTEIN ZAPA"/>
    <property type="match status" value="1"/>
</dbReference>
<dbReference type="InterPro" id="IPR036192">
    <property type="entry name" value="Cell_div_ZapA-like_sf"/>
</dbReference>
<reference evidence="11" key="2">
    <citation type="submission" date="2021-04" db="EMBL/GenBank/DDBJ databases">
        <authorList>
            <person name="Gilroy R."/>
        </authorList>
    </citation>
    <scope>NUCLEOTIDE SEQUENCE</scope>
    <source>
        <strain evidence="11">ChiGjej4B4-12881</strain>
    </source>
</reference>
<comment type="subcellular location">
    <subcellularLocation>
        <location evidence="1">Cytoplasm</location>
    </subcellularLocation>
</comment>
<keyword evidence="3" id="KW-0963">Cytoplasm</keyword>
<dbReference type="GO" id="GO:0000917">
    <property type="term" value="P:division septum assembly"/>
    <property type="evidence" value="ECO:0007669"/>
    <property type="project" value="UniProtKB-KW"/>
</dbReference>
<name>A0A9D1W3L2_9FIRM</name>
<proteinExistence type="predicted"/>
<keyword evidence="6" id="KW-0131">Cell cycle</keyword>
<evidence type="ECO:0000256" key="6">
    <source>
        <dbReference type="ARBA" id="ARBA00023306"/>
    </source>
</evidence>
<gene>
    <name evidence="11" type="ORF">IAA28_01960</name>
</gene>
<evidence type="ECO:0000256" key="9">
    <source>
        <dbReference type="ARBA" id="ARBA00033158"/>
    </source>
</evidence>
<dbReference type="GO" id="GO:0030428">
    <property type="term" value="C:cell septum"/>
    <property type="evidence" value="ECO:0007669"/>
    <property type="project" value="TreeGrafter"/>
</dbReference>
<evidence type="ECO:0000256" key="4">
    <source>
        <dbReference type="ARBA" id="ARBA00022618"/>
    </source>
</evidence>
<dbReference type="Pfam" id="PF05164">
    <property type="entry name" value="ZapA"/>
    <property type="match status" value="1"/>
</dbReference>
<dbReference type="InterPro" id="IPR053712">
    <property type="entry name" value="Bac_CellDiv_Activator"/>
</dbReference>
<dbReference type="AlphaFoldDB" id="A0A9D1W3L2"/>
<protein>
    <recommendedName>
        <fullName evidence="2">Cell division protein ZapA</fullName>
    </recommendedName>
    <alternativeName>
        <fullName evidence="9">Z ring-associated protein ZapA</fullName>
    </alternativeName>
</protein>
<keyword evidence="4 11" id="KW-0132">Cell division</keyword>
<accession>A0A9D1W3L2</accession>
<evidence type="ECO:0000313" key="11">
    <source>
        <dbReference type="EMBL" id="HIX51553.1"/>
    </source>
</evidence>